<sequence>MDTNVSVLGLGRMGAALAGAFLAAGHRTTVWNRTAGTADTLVEKGAVKAGSAAEAVAASPVTVVCLASYEAVLEVLDPLAGELAGRSLVNLTSGSPPHARERAAWARRYAAEYLDGVVMTTSSSVGNGDHLVLYSGSRAAFDDHRDVLAALAEPVHLGTDAALASVYDTALLGLMCSTLTGWLHGVALVGADGPGGNETATAYTDVATRWMRSVGGLMTAYARQIDAGRYPGGDLTLDLHRSTTDLLVHASELRGVETGLPRLLRDLTGRATAAGHGDDSYARLIEFMRTDDQG</sequence>
<feature type="domain" description="6-phosphogluconate dehydrogenase NADP-binding" evidence="3">
    <location>
        <begin position="5"/>
        <end position="155"/>
    </location>
</feature>
<evidence type="ECO:0000256" key="2">
    <source>
        <dbReference type="ARBA" id="ARBA00023002"/>
    </source>
</evidence>
<proteinExistence type="inferred from homology"/>
<dbReference type="PIRSF" id="PIRSF000103">
    <property type="entry name" value="HIBADH"/>
    <property type="match status" value="1"/>
</dbReference>
<dbReference type="RefSeq" id="WP_099198802.1">
    <property type="nucleotide sequence ID" value="NZ_JBIRXA010000002.1"/>
</dbReference>
<gene>
    <name evidence="6" type="ORF">BLA24_10520</name>
    <name evidence="5" type="ORF">BLA24_13910</name>
</gene>
<dbReference type="InterPro" id="IPR006115">
    <property type="entry name" value="6PGDH_NADP-bd"/>
</dbReference>
<comment type="similarity">
    <text evidence="1">Belongs to the HIBADH-related family.</text>
</comment>
<evidence type="ECO:0000313" key="5">
    <source>
        <dbReference type="EMBL" id="PHQ51422.1"/>
    </source>
</evidence>
<evidence type="ECO:0000259" key="4">
    <source>
        <dbReference type="Pfam" id="PF21761"/>
    </source>
</evidence>
<dbReference type="EMBL" id="NHZO01000146">
    <property type="protein sequence ID" value="PHQ51422.1"/>
    <property type="molecule type" value="Genomic_DNA"/>
</dbReference>
<dbReference type="InterPro" id="IPR048666">
    <property type="entry name" value="RedAm-like_C"/>
</dbReference>
<dbReference type="InterPro" id="IPR051265">
    <property type="entry name" value="HIBADH-related_NP60_sf"/>
</dbReference>
<dbReference type="GO" id="GO:0050661">
    <property type="term" value="F:NADP binding"/>
    <property type="evidence" value="ECO:0007669"/>
    <property type="project" value="InterPro"/>
</dbReference>
<dbReference type="Pfam" id="PF03446">
    <property type="entry name" value="NAD_binding_2"/>
    <property type="match status" value="1"/>
</dbReference>
<dbReference type="PANTHER" id="PTHR43580">
    <property type="entry name" value="OXIDOREDUCTASE GLYR1-RELATED"/>
    <property type="match status" value="1"/>
</dbReference>
<dbReference type="InterPro" id="IPR015815">
    <property type="entry name" value="HIBADH-related"/>
</dbReference>
<accession>A0A2G1XL62</accession>
<evidence type="ECO:0000313" key="7">
    <source>
        <dbReference type="Proteomes" id="UP000222531"/>
    </source>
</evidence>
<evidence type="ECO:0000313" key="6">
    <source>
        <dbReference type="EMBL" id="PHQ51975.1"/>
    </source>
</evidence>
<dbReference type="Gene3D" id="1.10.1040.10">
    <property type="entry name" value="N-(1-d-carboxylethyl)-l-norvaline Dehydrogenase, domain 2"/>
    <property type="match status" value="1"/>
</dbReference>
<organism evidence="6 7">
    <name type="scientific">Streptomyces cinnamoneus</name>
    <name type="common">Streptoverticillium cinnamoneum</name>
    <dbReference type="NCBI Taxonomy" id="53446"/>
    <lineage>
        <taxon>Bacteria</taxon>
        <taxon>Bacillati</taxon>
        <taxon>Actinomycetota</taxon>
        <taxon>Actinomycetes</taxon>
        <taxon>Kitasatosporales</taxon>
        <taxon>Streptomycetaceae</taxon>
        <taxon>Streptomyces</taxon>
        <taxon>Streptomyces cinnamoneus group</taxon>
    </lineage>
</organism>
<dbReference type="InterPro" id="IPR036291">
    <property type="entry name" value="NAD(P)-bd_dom_sf"/>
</dbReference>
<name>A0A2G1XL62_STRCJ</name>
<dbReference type="Pfam" id="PF21761">
    <property type="entry name" value="RedAm-like_C"/>
    <property type="match status" value="1"/>
</dbReference>
<feature type="domain" description="NADPH-dependent reductive aminase-like C-terminal" evidence="4">
    <location>
        <begin position="160"/>
        <end position="289"/>
    </location>
</feature>
<evidence type="ECO:0000259" key="3">
    <source>
        <dbReference type="Pfam" id="PF03446"/>
    </source>
</evidence>
<dbReference type="EMBL" id="NHZO01000122">
    <property type="protein sequence ID" value="PHQ51975.1"/>
    <property type="molecule type" value="Genomic_DNA"/>
</dbReference>
<reference evidence="6 7" key="1">
    <citation type="journal article" date="2017" name="Biochemistry">
        <title>Identification of the Biosynthetic Pathway for the Antibiotic Bicyclomycin.</title>
        <authorList>
            <person name="Patteson J."/>
            <person name="Cai W."/>
            <person name="Johnson R.A."/>
            <person name="Santa Maria K."/>
            <person name="Li B."/>
        </authorList>
    </citation>
    <scope>NUCLEOTIDE SEQUENCE [LARGE SCALE GENOMIC DNA]</scope>
    <source>
        <strain evidence="6 7">ATCC 21532</strain>
    </source>
</reference>
<keyword evidence="2" id="KW-0560">Oxidoreductase</keyword>
<protein>
    <submittedName>
        <fullName evidence="6">6-phosphogluconate dehydrogenase</fullName>
    </submittedName>
</protein>
<dbReference type="Proteomes" id="UP000222531">
    <property type="component" value="Unassembled WGS sequence"/>
</dbReference>
<comment type="caution">
    <text evidence="6">The sequence shown here is derived from an EMBL/GenBank/DDBJ whole genome shotgun (WGS) entry which is preliminary data.</text>
</comment>
<dbReference type="SUPFAM" id="SSF51735">
    <property type="entry name" value="NAD(P)-binding Rossmann-fold domains"/>
    <property type="match status" value="1"/>
</dbReference>
<keyword evidence="7" id="KW-1185">Reference proteome</keyword>
<dbReference type="Gene3D" id="3.40.50.720">
    <property type="entry name" value="NAD(P)-binding Rossmann-like Domain"/>
    <property type="match status" value="1"/>
</dbReference>
<dbReference type="GO" id="GO:0016491">
    <property type="term" value="F:oxidoreductase activity"/>
    <property type="evidence" value="ECO:0007669"/>
    <property type="project" value="UniProtKB-KW"/>
</dbReference>
<dbReference type="AlphaFoldDB" id="A0A2G1XL62"/>
<evidence type="ECO:0000256" key="1">
    <source>
        <dbReference type="ARBA" id="ARBA00009080"/>
    </source>
</evidence>
<dbReference type="OrthoDB" id="4029976at2"/>
<dbReference type="PANTHER" id="PTHR43580:SF2">
    <property type="entry name" value="CYTOKINE-LIKE NUCLEAR FACTOR N-PAC"/>
    <property type="match status" value="1"/>
</dbReference>
<dbReference type="InterPro" id="IPR013328">
    <property type="entry name" value="6PGD_dom2"/>
</dbReference>